<dbReference type="EMBL" id="LGST01000057">
    <property type="protein sequence ID" value="KND96240.1"/>
    <property type="molecule type" value="Genomic_DNA"/>
</dbReference>
<sequence>MRLLELILWVFYIVEYIEVNSKDKVSILVGVACTHLESAPTNHRVRNVTNVTQRAFRRWRTRALQQV</sequence>
<evidence type="ECO:0008006" key="4">
    <source>
        <dbReference type="Google" id="ProtNLM"/>
    </source>
</evidence>
<proteinExistence type="predicted"/>
<dbReference type="Proteomes" id="UP000037122">
    <property type="component" value="Unassembled WGS sequence"/>
</dbReference>
<evidence type="ECO:0000313" key="3">
    <source>
        <dbReference type="Proteomes" id="UP000037122"/>
    </source>
</evidence>
<keyword evidence="1" id="KW-0732">Signal</keyword>
<evidence type="ECO:0000256" key="1">
    <source>
        <dbReference type="SAM" id="SignalP"/>
    </source>
</evidence>
<reference evidence="3" key="1">
    <citation type="journal article" date="2015" name="BMC Genomics">
        <title>Draft genome of a commonly misdiagnosed multidrug resistant pathogen Candida auris.</title>
        <authorList>
            <person name="Chatterjee S."/>
            <person name="Alampalli S.V."/>
            <person name="Nageshan R.K."/>
            <person name="Chettiar S.T."/>
            <person name="Joshi S."/>
            <person name="Tatu U.S."/>
        </authorList>
    </citation>
    <scope>NUCLEOTIDE SEQUENCE [LARGE SCALE GENOMIC DNA]</scope>
    <source>
        <strain evidence="3">6684</strain>
    </source>
</reference>
<evidence type="ECO:0000313" key="2">
    <source>
        <dbReference type="EMBL" id="KND96240.1"/>
    </source>
</evidence>
<dbReference type="VEuPathDB" id="FungiDB:QG37_07368"/>
<feature type="chain" id="PRO_5005545180" description="Secreted protein" evidence="1">
    <location>
        <begin position="20"/>
        <end position="67"/>
    </location>
</feature>
<dbReference type="AlphaFoldDB" id="A0A0L0NRD0"/>
<organism evidence="2 3">
    <name type="scientific">Candidozyma auris</name>
    <name type="common">Yeast</name>
    <name type="synonym">Candida auris</name>
    <dbReference type="NCBI Taxonomy" id="498019"/>
    <lineage>
        <taxon>Eukaryota</taxon>
        <taxon>Fungi</taxon>
        <taxon>Dikarya</taxon>
        <taxon>Ascomycota</taxon>
        <taxon>Saccharomycotina</taxon>
        <taxon>Pichiomycetes</taxon>
        <taxon>Metschnikowiaceae</taxon>
        <taxon>Candidozyma</taxon>
    </lineage>
</organism>
<accession>A0A0L0NRD0</accession>
<protein>
    <recommendedName>
        <fullName evidence="4">Secreted protein</fullName>
    </recommendedName>
</protein>
<name>A0A0L0NRD0_CANAR</name>
<comment type="caution">
    <text evidence="2">The sequence shown here is derived from an EMBL/GenBank/DDBJ whole genome shotgun (WGS) entry which is preliminary data.</text>
</comment>
<gene>
    <name evidence="2" type="ORF">QG37_07368</name>
</gene>
<feature type="signal peptide" evidence="1">
    <location>
        <begin position="1"/>
        <end position="19"/>
    </location>
</feature>